<keyword evidence="2" id="KW-1185">Reference proteome</keyword>
<accession>U7QNE5</accession>
<protein>
    <submittedName>
        <fullName evidence="1">Uncharacterized protein</fullName>
    </submittedName>
</protein>
<reference evidence="1 2" key="1">
    <citation type="journal article" date="2013" name="Front. Microbiol.">
        <title>Comparative genomic analyses of the cyanobacterium, Lyngbya aestuarii BL J, a powerful hydrogen producer.</title>
        <authorList>
            <person name="Kothari A."/>
            <person name="Vaughn M."/>
            <person name="Garcia-Pichel F."/>
        </authorList>
    </citation>
    <scope>NUCLEOTIDE SEQUENCE [LARGE SCALE GENOMIC DNA]</scope>
    <source>
        <strain evidence="1 2">BL J</strain>
    </source>
</reference>
<comment type="caution">
    <text evidence="1">The sequence shown here is derived from an EMBL/GenBank/DDBJ whole genome shotgun (WGS) entry which is preliminary data.</text>
</comment>
<name>U7QNE5_9CYAN</name>
<evidence type="ECO:0000313" key="2">
    <source>
        <dbReference type="Proteomes" id="UP000017127"/>
    </source>
</evidence>
<dbReference type="AlphaFoldDB" id="U7QNE5"/>
<gene>
    <name evidence="1" type="ORF">M595_1374</name>
</gene>
<evidence type="ECO:0000313" key="1">
    <source>
        <dbReference type="EMBL" id="ERT08645.1"/>
    </source>
</evidence>
<sequence>MGSGKLLNNNSSLFDLFLVKKRQMFAPESMGLILSKAIQIKRLSVE</sequence>
<proteinExistence type="predicted"/>
<dbReference type="Proteomes" id="UP000017127">
    <property type="component" value="Unassembled WGS sequence"/>
</dbReference>
<organism evidence="1 2">
    <name type="scientific">Lyngbya aestuarii BL J</name>
    <dbReference type="NCBI Taxonomy" id="1348334"/>
    <lineage>
        <taxon>Bacteria</taxon>
        <taxon>Bacillati</taxon>
        <taxon>Cyanobacteriota</taxon>
        <taxon>Cyanophyceae</taxon>
        <taxon>Oscillatoriophycideae</taxon>
        <taxon>Oscillatoriales</taxon>
        <taxon>Microcoleaceae</taxon>
        <taxon>Lyngbya</taxon>
    </lineage>
</organism>
<dbReference type="EMBL" id="AUZM01000009">
    <property type="protein sequence ID" value="ERT08645.1"/>
    <property type="molecule type" value="Genomic_DNA"/>
</dbReference>